<evidence type="ECO:0008006" key="4">
    <source>
        <dbReference type="Google" id="ProtNLM"/>
    </source>
</evidence>
<dbReference type="STRING" id="9258.ENSOANP00000010647"/>
<name>F6WEM6_ORNAN</name>
<dbReference type="Ensembl" id="ENSOANT00000010649.2">
    <property type="protein sequence ID" value="ENSOANP00000010647.2"/>
    <property type="gene ID" value="ENSOANG00000006671.2"/>
</dbReference>
<evidence type="ECO:0000313" key="2">
    <source>
        <dbReference type="Ensembl" id="ENSOANP00000010647.2"/>
    </source>
</evidence>
<proteinExistence type="predicted"/>
<organism evidence="2 3">
    <name type="scientific">Ornithorhynchus anatinus</name>
    <name type="common">Duckbill platypus</name>
    <dbReference type="NCBI Taxonomy" id="9258"/>
    <lineage>
        <taxon>Eukaryota</taxon>
        <taxon>Metazoa</taxon>
        <taxon>Chordata</taxon>
        <taxon>Craniata</taxon>
        <taxon>Vertebrata</taxon>
        <taxon>Euteleostomi</taxon>
        <taxon>Mammalia</taxon>
        <taxon>Monotremata</taxon>
        <taxon>Ornithorhynchidae</taxon>
        <taxon>Ornithorhynchus</taxon>
    </lineage>
</organism>
<dbReference type="AlphaFoldDB" id="F6WEM6"/>
<evidence type="ECO:0000313" key="3">
    <source>
        <dbReference type="Proteomes" id="UP000002279"/>
    </source>
</evidence>
<dbReference type="PANTHER" id="PTHR21207">
    <property type="entry name" value="PARKIN COREGULATED GENE PROTEIN PARK2 COREGULATED"/>
    <property type="match status" value="1"/>
</dbReference>
<reference evidence="2" key="2">
    <citation type="submission" date="2025-08" db="UniProtKB">
        <authorList>
            <consortium name="Ensembl"/>
        </authorList>
    </citation>
    <scope>IDENTIFICATION</scope>
    <source>
        <strain evidence="2">Glennie</strain>
    </source>
</reference>
<reference evidence="2" key="3">
    <citation type="submission" date="2025-09" db="UniProtKB">
        <authorList>
            <consortium name="Ensembl"/>
        </authorList>
    </citation>
    <scope>IDENTIFICATION</scope>
    <source>
        <strain evidence="2">Glennie</strain>
    </source>
</reference>
<dbReference type="Proteomes" id="UP000002279">
    <property type="component" value="Chromosome 18"/>
</dbReference>
<dbReference type="Bgee" id="ENSOANG00000006671">
    <property type="expression patterns" value="Expressed in endometrium and 6 other cell types or tissues"/>
</dbReference>
<dbReference type="Pfam" id="PF10274">
    <property type="entry name" value="ParcG"/>
    <property type="match status" value="1"/>
</dbReference>
<dbReference type="InParanoid" id="F6WEM6"/>
<dbReference type="PANTHER" id="PTHR21207:SF1">
    <property type="entry name" value="PACRG-LIKE PROTEIN"/>
    <property type="match status" value="1"/>
</dbReference>
<dbReference type="OMA" id="REWFCIC"/>
<dbReference type="eggNOG" id="KOG3961">
    <property type="taxonomic scope" value="Eukaryota"/>
</dbReference>
<feature type="compositionally biased region" description="Low complexity" evidence="1">
    <location>
        <begin position="25"/>
        <end position="41"/>
    </location>
</feature>
<sequence>MQESEHDGSILLRNRVAGSYDQRGTSLQSKSSPATSSSGPGKKSRPSGKLNPQTINPGLRETKHLYTFVSKEGFKELLLVEGATEKTLPLLSKRIPVLKAALVHSNGEVFERGLNDLVLSSVVGPSLNDHLKHLRTSGSLVVIKSKIPTYCSICY</sequence>
<dbReference type="FunCoup" id="F6WEM6">
    <property type="interactions" value="692"/>
</dbReference>
<evidence type="ECO:0000256" key="1">
    <source>
        <dbReference type="SAM" id="MobiDB-lite"/>
    </source>
</evidence>
<dbReference type="HOGENOM" id="CLU_070957_1_0_1"/>
<protein>
    <recommendedName>
        <fullName evidence="4">Parkin coregulated like</fullName>
    </recommendedName>
</protein>
<reference evidence="2 3" key="1">
    <citation type="journal article" date="2008" name="Nature">
        <title>Genome analysis of the platypus reveals unique signatures of evolution.</title>
        <authorList>
            <person name="Warren W.C."/>
            <person name="Hillier L.W."/>
            <person name="Marshall Graves J.A."/>
            <person name="Birney E."/>
            <person name="Ponting C.P."/>
            <person name="Grutzner F."/>
            <person name="Belov K."/>
            <person name="Miller W."/>
            <person name="Clarke L."/>
            <person name="Chinwalla A.T."/>
            <person name="Yang S.P."/>
            <person name="Heger A."/>
            <person name="Locke D.P."/>
            <person name="Miethke P."/>
            <person name="Waters P.D."/>
            <person name="Veyrunes F."/>
            <person name="Fulton L."/>
            <person name="Fulton B."/>
            <person name="Graves T."/>
            <person name="Wallis J."/>
            <person name="Puente X.S."/>
            <person name="Lopez-Otin C."/>
            <person name="Ordonez G.R."/>
            <person name="Eichler E.E."/>
            <person name="Chen L."/>
            <person name="Cheng Z."/>
            <person name="Deakin J.E."/>
            <person name="Alsop A."/>
            <person name="Thompson K."/>
            <person name="Kirby P."/>
            <person name="Papenfuss A.T."/>
            <person name="Wakefield M.J."/>
            <person name="Olender T."/>
            <person name="Lancet D."/>
            <person name="Huttley G.A."/>
            <person name="Smit A.F."/>
            <person name="Pask A."/>
            <person name="Temple-Smith P."/>
            <person name="Batzer M.A."/>
            <person name="Walker J.A."/>
            <person name="Konkel M.K."/>
            <person name="Harris R.S."/>
            <person name="Whittington C.M."/>
            <person name="Wong E.S."/>
            <person name="Gemmell N.J."/>
            <person name="Buschiazzo E."/>
            <person name="Vargas Jentzsch I.M."/>
            <person name="Merkel A."/>
            <person name="Schmitz J."/>
            <person name="Zemann A."/>
            <person name="Churakov G."/>
            <person name="Kriegs J.O."/>
            <person name="Brosius J."/>
            <person name="Murchison E.P."/>
            <person name="Sachidanandam R."/>
            <person name="Smith C."/>
            <person name="Hannon G.J."/>
            <person name="Tsend-Ayush E."/>
            <person name="McMillan D."/>
            <person name="Attenborough R."/>
            <person name="Rens W."/>
            <person name="Ferguson-Smith M."/>
            <person name="Lefevre C.M."/>
            <person name="Sharp J.A."/>
            <person name="Nicholas K.R."/>
            <person name="Ray D.A."/>
            <person name="Kube M."/>
            <person name="Reinhardt R."/>
            <person name="Pringle T.H."/>
            <person name="Taylor J."/>
            <person name="Jones R.C."/>
            <person name="Nixon B."/>
            <person name="Dacheux J.L."/>
            <person name="Niwa H."/>
            <person name="Sekita Y."/>
            <person name="Huang X."/>
            <person name="Stark A."/>
            <person name="Kheradpour P."/>
            <person name="Kellis M."/>
            <person name="Flicek P."/>
            <person name="Chen Y."/>
            <person name="Webber C."/>
            <person name="Hardison R."/>
            <person name="Nelson J."/>
            <person name="Hallsworth-Pepin K."/>
            <person name="Delehaunty K."/>
            <person name="Markovic C."/>
            <person name="Minx P."/>
            <person name="Feng Y."/>
            <person name="Kremitzki C."/>
            <person name="Mitreva M."/>
            <person name="Glasscock J."/>
            <person name="Wylie T."/>
            <person name="Wohldmann P."/>
            <person name="Thiru P."/>
            <person name="Nhan M.N."/>
            <person name="Pohl C.S."/>
            <person name="Smith S.M."/>
            <person name="Hou S."/>
            <person name="Nefedov M."/>
            <person name="de Jong P.J."/>
            <person name="Renfree M.B."/>
            <person name="Mardis E.R."/>
            <person name="Wilson R.K."/>
        </authorList>
    </citation>
    <scope>NUCLEOTIDE SEQUENCE [LARGE SCALE GENOMIC DNA]</scope>
    <source>
        <strain evidence="2 3">Glennie</strain>
    </source>
</reference>
<dbReference type="InterPro" id="IPR019399">
    <property type="entry name" value="Parkin_co-regulated_protein"/>
</dbReference>
<feature type="region of interest" description="Disordered" evidence="1">
    <location>
        <begin position="1"/>
        <end position="58"/>
    </location>
</feature>
<keyword evidence="3" id="KW-1185">Reference proteome</keyword>
<dbReference type="GeneTree" id="ENSGT00940000159756"/>
<accession>F6WEM6</accession>